<sequence length="50" mass="5828">MLILNINLIIINSTKLTNIKMDVLNAHLYQLVFRIQDNAPEKFMKKWGGI</sequence>
<accession>A0A6C0B4S2</accession>
<evidence type="ECO:0000313" key="1">
    <source>
        <dbReference type="EMBL" id="QHS87040.1"/>
    </source>
</evidence>
<name>A0A6C0B4S2_9ZZZZ</name>
<protein>
    <submittedName>
        <fullName evidence="1">Uncharacterized protein</fullName>
    </submittedName>
</protein>
<organism evidence="1">
    <name type="scientific">viral metagenome</name>
    <dbReference type="NCBI Taxonomy" id="1070528"/>
    <lineage>
        <taxon>unclassified sequences</taxon>
        <taxon>metagenomes</taxon>
        <taxon>organismal metagenomes</taxon>
    </lineage>
</organism>
<dbReference type="EMBL" id="MN739075">
    <property type="protein sequence ID" value="QHS87040.1"/>
    <property type="molecule type" value="Genomic_DNA"/>
</dbReference>
<proteinExistence type="predicted"/>
<reference evidence="1" key="1">
    <citation type="journal article" date="2020" name="Nature">
        <title>Giant virus diversity and host interactions through global metagenomics.</title>
        <authorList>
            <person name="Schulz F."/>
            <person name="Roux S."/>
            <person name="Paez-Espino D."/>
            <person name="Jungbluth S."/>
            <person name="Walsh D.A."/>
            <person name="Denef V.J."/>
            <person name="McMahon K.D."/>
            <person name="Konstantinidis K.T."/>
            <person name="Eloe-Fadrosh E.A."/>
            <person name="Kyrpides N.C."/>
            <person name="Woyke T."/>
        </authorList>
    </citation>
    <scope>NUCLEOTIDE SEQUENCE</scope>
    <source>
        <strain evidence="1">GVMAG-M-3300009422-16</strain>
    </source>
</reference>
<dbReference type="AlphaFoldDB" id="A0A6C0B4S2"/>